<dbReference type="RefSeq" id="WP_187599821.1">
    <property type="nucleotide sequence ID" value="NZ_CP060714.1"/>
</dbReference>
<feature type="region of interest" description="Disordered" evidence="1">
    <location>
        <begin position="325"/>
        <end position="346"/>
    </location>
</feature>
<evidence type="ECO:0000313" key="3">
    <source>
        <dbReference type="Proteomes" id="UP000515811"/>
    </source>
</evidence>
<organism evidence="2 3">
    <name type="scientific">Diaphorobacter ruginosibacter</name>
    <dbReference type="NCBI Taxonomy" id="1715720"/>
    <lineage>
        <taxon>Bacteria</taxon>
        <taxon>Pseudomonadati</taxon>
        <taxon>Pseudomonadota</taxon>
        <taxon>Betaproteobacteria</taxon>
        <taxon>Burkholderiales</taxon>
        <taxon>Comamonadaceae</taxon>
        <taxon>Diaphorobacter</taxon>
    </lineage>
</organism>
<dbReference type="Gene3D" id="3.60.15.10">
    <property type="entry name" value="Ribonuclease Z/Hydroxyacylglutathione hydrolase-like"/>
    <property type="match status" value="1"/>
</dbReference>
<reference evidence="2 3" key="1">
    <citation type="submission" date="2020-08" db="EMBL/GenBank/DDBJ databases">
        <title>Genome sequence of Diaphorobacter ruginosibacter DSM 27467T.</title>
        <authorList>
            <person name="Hyun D.-W."/>
            <person name="Bae J.-W."/>
        </authorList>
    </citation>
    <scope>NUCLEOTIDE SEQUENCE [LARGE SCALE GENOMIC DNA]</scope>
    <source>
        <strain evidence="2 3">DSM 27467</strain>
    </source>
</reference>
<dbReference type="AlphaFoldDB" id="A0A7G9RTR2"/>
<dbReference type="PANTHER" id="PTHR11203:SF49">
    <property type="entry name" value="BLL1145 PROTEIN"/>
    <property type="match status" value="1"/>
</dbReference>
<dbReference type="KEGG" id="drg:H9K76_09410"/>
<keyword evidence="2" id="KW-0378">Hydrolase</keyword>
<dbReference type="Proteomes" id="UP000515811">
    <property type="component" value="Chromosome"/>
</dbReference>
<dbReference type="SUPFAM" id="SSF56281">
    <property type="entry name" value="Metallo-hydrolase/oxidoreductase"/>
    <property type="match status" value="1"/>
</dbReference>
<dbReference type="InterPro" id="IPR036866">
    <property type="entry name" value="RibonucZ/Hydroxyglut_hydro"/>
</dbReference>
<keyword evidence="3" id="KW-1185">Reference proteome</keyword>
<feature type="compositionally biased region" description="Acidic residues" evidence="1">
    <location>
        <begin position="327"/>
        <end position="336"/>
    </location>
</feature>
<dbReference type="InterPro" id="IPR050698">
    <property type="entry name" value="MBL"/>
</dbReference>
<keyword evidence="2" id="KW-0269">Exonuclease</keyword>
<evidence type="ECO:0000313" key="2">
    <source>
        <dbReference type="EMBL" id="QNN58987.1"/>
    </source>
</evidence>
<dbReference type="NCBIfam" id="TIGR04122">
    <property type="entry name" value="Xnuc_lig_assoc"/>
    <property type="match status" value="1"/>
</dbReference>
<protein>
    <submittedName>
        <fullName evidence="2">Ligase-associated DNA damage response exonuclease</fullName>
        <ecNumber evidence="2">3.1.-.-</ecNumber>
    </submittedName>
</protein>
<feature type="compositionally biased region" description="Basic and acidic residues" evidence="1">
    <location>
        <begin position="337"/>
        <end position="346"/>
    </location>
</feature>
<dbReference type="GO" id="GO:0016874">
    <property type="term" value="F:ligase activity"/>
    <property type="evidence" value="ECO:0007669"/>
    <property type="project" value="UniProtKB-KW"/>
</dbReference>
<dbReference type="EMBL" id="CP060714">
    <property type="protein sequence ID" value="QNN58987.1"/>
    <property type="molecule type" value="Genomic_DNA"/>
</dbReference>
<name>A0A7G9RTR2_9BURK</name>
<dbReference type="GO" id="GO:0004521">
    <property type="term" value="F:RNA endonuclease activity"/>
    <property type="evidence" value="ECO:0007669"/>
    <property type="project" value="TreeGrafter"/>
</dbReference>
<evidence type="ECO:0000256" key="1">
    <source>
        <dbReference type="SAM" id="MobiDB-lite"/>
    </source>
</evidence>
<dbReference type="EC" id="3.1.-.-" evidence="2"/>
<proteinExistence type="predicted"/>
<dbReference type="InterPro" id="IPR026360">
    <property type="entry name" value="Xnuc_lig_assoc"/>
</dbReference>
<accession>A0A7G9RTR2</accession>
<sequence length="346" mass="38647">MADLIVLTDRGLYCEAGDFFIDAWRPVHRTFVTHGHSDHAHAGMGEYWCTRAGEDILRWRLGAQDFRVLDYGEVRRFGGVKVSLHPAGHVLGSAQVRVERDDEVWVFTGDFKRQPDPTCAPFEVVRCDVFICEATFAFPVYAWPDTRDEVTRILQWREQCEAQGKAALVYAYSLGKAQRILAELNGRVNGTVLLHGAMARGVEVYRSAGIDMASTELVADLPASTDYAGRLILAPPSAQNSAWTRRFRSFEQGLASGWMQLRGNRRRRNLQRGFVISDHADWGALITTIRDSGARRVLATHGNTDALIPYLESELGLVAERLRTEYGDEEDAPDAPEDARDPGAIP</sequence>
<dbReference type="GO" id="GO:0004527">
    <property type="term" value="F:exonuclease activity"/>
    <property type="evidence" value="ECO:0007669"/>
    <property type="project" value="UniProtKB-KW"/>
</dbReference>
<dbReference type="PANTHER" id="PTHR11203">
    <property type="entry name" value="CLEAVAGE AND POLYADENYLATION SPECIFICITY FACTOR FAMILY MEMBER"/>
    <property type="match status" value="1"/>
</dbReference>
<keyword evidence="2" id="KW-0540">Nuclease</keyword>
<keyword evidence="2" id="KW-0436">Ligase</keyword>
<gene>
    <name evidence="2" type="ORF">H9K76_09410</name>
</gene>